<evidence type="ECO:0000313" key="2">
    <source>
        <dbReference type="Proteomes" id="UP000494040"/>
    </source>
</evidence>
<dbReference type="KEGG" id="clec:106672550"/>
<keyword evidence="2" id="KW-1185">Reference proteome</keyword>
<dbReference type="Proteomes" id="UP000494040">
    <property type="component" value="Unassembled WGS sequence"/>
</dbReference>
<accession>A0A8I6SNY7</accession>
<dbReference type="OrthoDB" id="6630230at2759"/>
<dbReference type="AlphaFoldDB" id="A0A8I6SNY7"/>
<protein>
    <submittedName>
        <fullName evidence="1">Uncharacterized protein</fullName>
    </submittedName>
</protein>
<dbReference type="EnsemblMetazoa" id="XM_024228546.1">
    <property type="protein sequence ID" value="XP_024084314.1"/>
    <property type="gene ID" value="LOC106672550"/>
</dbReference>
<evidence type="ECO:0000313" key="1">
    <source>
        <dbReference type="EnsemblMetazoa" id="XP_024084314.1"/>
    </source>
</evidence>
<proteinExistence type="predicted"/>
<organism evidence="1 2">
    <name type="scientific">Cimex lectularius</name>
    <name type="common">Bed bug</name>
    <name type="synonym">Acanthia lectularia</name>
    <dbReference type="NCBI Taxonomy" id="79782"/>
    <lineage>
        <taxon>Eukaryota</taxon>
        <taxon>Metazoa</taxon>
        <taxon>Ecdysozoa</taxon>
        <taxon>Arthropoda</taxon>
        <taxon>Hexapoda</taxon>
        <taxon>Insecta</taxon>
        <taxon>Pterygota</taxon>
        <taxon>Neoptera</taxon>
        <taxon>Paraneoptera</taxon>
        <taxon>Hemiptera</taxon>
        <taxon>Heteroptera</taxon>
        <taxon>Panheteroptera</taxon>
        <taxon>Cimicomorpha</taxon>
        <taxon>Cimicidae</taxon>
        <taxon>Cimex</taxon>
    </lineage>
</organism>
<name>A0A8I6SNY7_CIMLE</name>
<dbReference type="GeneID" id="106672550"/>
<sequence>MGFFLQLKLLLWKNYVIRTRRKVHCVVELVWPLCLFTLLMLIRTKGLFQKVHQCHFEDKPMPSAGQLLFYQGLICAFNNTCHASADIADRSYSTIQTTDLFLMIHDAKSFSKYAVAKNQEAIKKFTQSAMALAEEIKKQKNPLLKTDLEYHHRPPPNNLSLEISAQMKRLDALHGELETNMAELAPSLEIINLWERLNINYDNITAILKDNPIIDEIFLRLHTFMCGNKTNMTLDMLSHNQLPLNSLQSYLESISKHPAELHYEYDTEISKECNAIYEKLETTPSLKFIWRIVKPYIRGKIIFSPNTTVVKRVLKRLSDKLVGPNLASLSKEAEALKYDAYIYLSSLHELTYIKELYNLQNSSHDDGFDSNTLHSSIYDSVIKAQEQIKNYYEKLQKFKKKN</sequence>
<dbReference type="RefSeq" id="XP_024084314.1">
    <property type="nucleotide sequence ID" value="XM_024228546.1"/>
</dbReference>
<reference evidence="1" key="1">
    <citation type="submission" date="2022-01" db="UniProtKB">
        <authorList>
            <consortium name="EnsemblMetazoa"/>
        </authorList>
    </citation>
    <scope>IDENTIFICATION</scope>
</reference>